<proteinExistence type="predicted"/>
<gene>
    <name evidence="2" type="ORF">SAMN05216490_1356</name>
</gene>
<dbReference type="SUPFAM" id="SSF51197">
    <property type="entry name" value="Clavaminate synthase-like"/>
    <property type="match status" value="1"/>
</dbReference>
<dbReference type="AlphaFoldDB" id="A0A1H1T3F6"/>
<reference evidence="2 3" key="1">
    <citation type="submission" date="2016-10" db="EMBL/GenBank/DDBJ databases">
        <authorList>
            <person name="de Groot N.N."/>
        </authorList>
    </citation>
    <scope>NUCLEOTIDE SEQUENCE [LARGE SCALE GENOMIC DNA]</scope>
    <source>
        <strain evidence="2 3">MP1X4</strain>
    </source>
</reference>
<evidence type="ECO:0000313" key="2">
    <source>
        <dbReference type="EMBL" id="SDS54757.1"/>
    </source>
</evidence>
<dbReference type="PANTHER" id="PTHR20883">
    <property type="entry name" value="PHYTANOYL-COA DIOXYGENASE DOMAIN CONTAINING 1"/>
    <property type="match status" value="1"/>
</dbReference>
<evidence type="ECO:0000313" key="3">
    <source>
        <dbReference type="Proteomes" id="UP000199679"/>
    </source>
</evidence>
<keyword evidence="2" id="KW-0223">Dioxygenase</keyword>
<dbReference type="GO" id="GO:0005506">
    <property type="term" value="F:iron ion binding"/>
    <property type="evidence" value="ECO:0007669"/>
    <property type="project" value="UniProtKB-ARBA"/>
</dbReference>
<sequence length="304" mass="35058">MLDLSEFHYQLSNTFKKPITKDQWEEYRLTDEQIRFFNKYGYLSNIKLLDDEQIAVLNNDLHEITNADHPGNPLFHEFHSNESSNPDTVLFHALGAWRITRGFHDLLWNPAFLMAASQLLGNKAVRFWHDQLFCKPAHHGGVVAWHQDYSYWTRTVPMQHLTCWIALDDATTDNGCLQYIPKSHNWGLLDKPELAGEMDSITDYLTGKQKKEFNPVAVEIKKGYGTFHHPLLLHGSGENRSNNSRRACVINVFADGTRSASNEPLLKGADPIPERQKMQGRFFPNLFTPIENNFKQDITQAYEL</sequence>
<evidence type="ECO:0000256" key="1">
    <source>
        <dbReference type="ARBA" id="ARBA00001954"/>
    </source>
</evidence>
<keyword evidence="3" id="KW-1185">Reference proteome</keyword>
<protein>
    <submittedName>
        <fullName evidence="2">Phytanoyl-CoA dioxygenase (PhyH)</fullName>
    </submittedName>
</protein>
<dbReference type="PANTHER" id="PTHR20883:SF48">
    <property type="entry name" value="ECTOINE DIOXYGENASE"/>
    <property type="match status" value="1"/>
</dbReference>
<dbReference type="STRING" id="652787.SAMN05216490_1356"/>
<dbReference type="Proteomes" id="UP000199679">
    <property type="component" value="Chromosome I"/>
</dbReference>
<dbReference type="Pfam" id="PF05721">
    <property type="entry name" value="PhyH"/>
    <property type="match status" value="1"/>
</dbReference>
<dbReference type="GO" id="GO:0016706">
    <property type="term" value="F:2-oxoglutarate-dependent dioxygenase activity"/>
    <property type="evidence" value="ECO:0007669"/>
    <property type="project" value="UniProtKB-ARBA"/>
</dbReference>
<accession>A0A1H1T3F6</accession>
<name>A0A1H1T3F6_MUCMA</name>
<dbReference type="EMBL" id="LT629740">
    <property type="protein sequence ID" value="SDS54757.1"/>
    <property type="molecule type" value="Genomic_DNA"/>
</dbReference>
<dbReference type="Gene3D" id="2.60.120.620">
    <property type="entry name" value="q2cbj1_9rhob like domain"/>
    <property type="match status" value="1"/>
</dbReference>
<dbReference type="OrthoDB" id="9814777at2"/>
<organism evidence="2 3">
    <name type="scientific">Mucilaginibacter mallensis</name>
    <dbReference type="NCBI Taxonomy" id="652787"/>
    <lineage>
        <taxon>Bacteria</taxon>
        <taxon>Pseudomonadati</taxon>
        <taxon>Bacteroidota</taxon>
        <taxon>Sphingobacteriia</taxon>
        <taxon>Sphingobacteriales</taxon>
        <taxon>Sphingobacteriaceae</taxon>
        <taxon>Mucilaginibacter</taxon>
    </lineage>
</organism>
<keyword evidence="2" id="KW-0560">Oxidoreductase</keyword>
<comment type="cofactor">
    <cofactor evidence="1">
        <name>Fe(2+)</name>
        <dbReference type="ChEBI" id="CHEBI:29033"/>
    </cofactor>
</comment>
<dbReference type="InterPro" id="IPR008775">
    <property type="entry name" value="Phytyl_CoA_dOase-like"/>
</dbReference>
<dbReference type="RefSeq" id="WP_091370572.1">
    <property type="nucleotide sequence ID" value="NZ_LT629740.1"/>
</dbReference>